<dbReference type="Proteomes" id="UP001652625">
    <property type="component" value="Chromosome 03"/>
</dbReference>
<keyword evidence="2" id="KW-1185">Reference proteome</keyword>
<feature type="compositionally biased region" description="Basic and acidic residues" evidence="1">
    <location>
        <begin position="757"/>
        <end position="769"/>
    </location>
</feature>
<dbReference type="GeneID" id="100206938"/>
<protein>
    <submittedName>
        <fullName evidence="3">Sperm-associated antigen 17 isoform X2</fullName>
    </submittedName>
</protein>
<dbReference type="RefSeq" id="XP_065648966.1">
    <property type="nucleotide sequence ID" value="XM_065792894.1"/>
</dbReference>
<feature type="region of interest" description="Disordered" evidence="1">
    <location>
        <begin position="750"/>
        <end position="772"/>
    </location>
</feature>
<evidence type="ECO:0000256" key="1">
    <source>
        <dbReference type="SAM" id="MobiDB-lite"/>
    </source>
</evidence>
<dbReference type="PANTHER" id="PTHR21963:SF1">
    <property type="entry name" value="SPERM-ASSOCIATED ANTIGEN 17"/>
    <property type="match status" value="1"/>
</dbReference>
<sequence length="1824" mass="209089">MSKTKSEKASSEGYKSLIGLAEASFLQDGWRCFIGFLFPCNKHDLEVISIISSAINKKTRRRFTVIDCSLLIQEAIQLTQLNKSKGKSAVAAAAAAAKTPPFIEICDKVKELVDQGEHILPKIFSLLLKFKFLMIKEKVVAEKSDALKLNDDLNKVEIERSVSKLKSPSTVGKKPSKKIEIMPTIKKNTKMKLRGQEIDEVNTIDDEPDGEKDPDCYIIVVGIKDVSILGHLAEIKVPVNAVFKIDTEYKNICLSFDNEYKSEVVQIQINDVNTVDVPIVDQNFNLWKDINAIFKSKDFNNLLCDVAILEFYVSKECFPEQLLSSLDLDKKNLFAAWLFDRLSQICYKYLESYKDYQLYLNSINILDVSFSKHLLSPLVETTPTKLPGEENSLQVNDLRYYNKLMSFFPTQSENVNIILDCLLEQVVVLINGNQTFKEKTSELKDVDELVENYMNNILGHIGTKSKSVYWNKKQDIAQKSLIVYYGDKAKLDLINVCNEEIYFFKCEERMKNVHPYAKLMDYSEFNEEKLVKILTKRKQLFTHCSKQGINEDVFERALCQYILESLPLQTMSDIVMDSYNEKENEKGLCAFDYPYKNSLLEPNTLLRNLDDHCWLEKFEASVLYQILDKCSELRPYIKKYYCRGNNKLLLVMYNPFNESLYNKISWNGWLHSNVGFRSYLHSVANDINEWVIKKKKSLFNNKEEQVDKTNIMVQAVPPKYKSSYGLKTRIEINTENQLIKDVKELEVSKKLPSQSPELKKAGSKMDKFSASKRKTSENQLSKIKSAKNIEEHKLIKDTKKSYDFDGYNLGDALLHLKSECIYMFPESSCCIKLEKQVFLNGNTYININVIKDDNNFYLEFVNPLTEIEASALNEDMSNTKCSNLRNCDKFNSNETAKLPTLPKYQKNISLYSVFKARFSDGLILSISSSFSQELNTILNKLESSKLESEVIDRSTSTLNLKILKTKQKLKEEESEESRREKVYLFKLEERKCLIKKIIQEQMFLQNLFFTVPNGLRVIFLHNALIEDNNIVDCLRYLTVRLQHIPSSTKINKLEHLNEVSEVYRCVTDDGAVIKYMSNTMIEILYPNGKILKSASVLKFNDDQSTRENDIDLIDWYYTSASGERKFMNNQRITNINTLSTFTVNCLETNQLLKTREDGVIIVDKNGSSVTEFLDGTRISAYSEYSGENFNNFIKIEHDRFPTVIINKTLSDITVQFGNGRQIHGSCNGEYTVSNNGKKEIKISNEGKADIFDYFDEKVGVIELNQSNSLQSLFLKDRHGNQFCVNSLGNLRVEKNPEYETKETILPRYFVINSDGSGEELFNYDSIKTYVAMVENENKSVILKKELENNSDATVYTFIRPLQGASEVWKANNKESSIIPVGLQERDFRTFALRNFTNSQRNLLLLNNEKEIIKYIGFEVRHLIKYKSLNVNIRNLIVKGINNYNKFFLTQQKSKNCFKSLDNRESEEKSSSEKLLKIFRNSPKFVECTKEFKQKIGNNAGDSIIQEYAQTFSSESQSTVKKAHNVSLQNNLKFPSRVINKDLEEAKITIKNLKFPPYFLTDEGQAFLSANSINSDLHNFVTPDSITSFKKDESLTLHQPVSSKEFDYMPLCDSSIVDDSIQESFSSFNSIIKKEKELYENDSIYKNNSKETSNNVDKGFSIKKSFGEIKKSECSHNKQLIPKLHGFIISPDFVDFGILTEGNTYMFPISIKNVGLASSRFSIKQPPPSTGLKLIYNHGLVAPGMTKEINLEIFAVAVGVEGDSGIGQVYHKLDIITELGTLSLPVIATIITQNENFERERPSKGTISLRNSLSFREKINRPPKK</sequence>
<reference evidence="3" key="1">
    <citation type="submission" date="2025-08" db="UniProtKB">
        <authorList>
            <consortium name="RefSeq"/>
        </authorList>
    </citation>
    <scope>IDENTIFICATION</scope>
</reference>
<name>A0ABM4BIV0_HYDVU</name>
<dbReference type="InterPro" id="IPR026173">
    <property type="entry name" value="SPAG17"/>
</dbReference>
<gene>
    <name evidence="3" type="primary">LOC100206938</name>
</gene>
<organism evidence="2 3">
    <name type="scientific">Hydra vulgaris</name>
    <name type="common">Hydra</name>
    <name type="synonym">Hydra attenuata</name>
    <dbReference type="NCBI Taxonomy" id="6087"/>
    <lineage>
        <taxon>Eukaryota</taxon>
        <taxon>Metazoa</taxon>
        <taxon>Cnidaria</taxon>
        <taxon>Hydrozoa</taxon>
        <taxon>Hydroidolina</taxon>
        <taxon>Anthoathecata</taxon>
        <taxon>Aplanulata</taxon>
        <taxon>Hydridae</taxon>
        <taxon>Hydra</taxon>
    </lineage>
</organism>
<evidence type="ECO:0000313" key="3">
    <source>
        <dbReference type="RefSeq" id="XP_065648966.1"/>
    </source>
</evidence>
<dbReference type="PANTHER" id="PTHR21963">
    <property type="entry name" value="PF6"/>
    <property type="match status" value="1"/>
</dbReference>
<evidence type="ECO:0000313" key="2">
    <source>
        <dbReference type="Proteomes" id="UP001652625"/>
    </source>
</evidence>
<dbReference type="Pfam" id="PF14874">
    <property type="entry name" value="PapD-like"/>
    <property type="match status" value="1"/>
</dbReference>
<accession>A0ABM4BIV0</accession>
<proteinExistence type="predicted"/>